<dbReference type="Proteomes" id="UP001595748">
    <property type="component" value="Unassembled WGS sequence"/>
</dbReference>
<proteinExistence type="predicted"/>
<comment type="caution">
    <text evidence="1">The sequence shown here is derived from an EMBL/GenBank/DDBJ whole genome shotgun (WGS) entry which is preliminary data.</text>
</comment>
<dbReference type="Pfam" id="PF04463">
    <property type="entry name" value="2-thiour_desulf"/>
    <property type="match status" value="1"/>
</dbReference>
<evidence type="ECO:0000313" key="1">
    <source>
        <dbReference type="EMBL" id="MFC3862154.1"/>
    </source>
</evidence>
<sequence>KIIRPGRLTSASKPLETVRTIDYTGLNFIPPIRGKRPNALHFPRQPLLTLEFARRNDIRLAVLKENSPSCGVNVIYDGSFTGQKRSGEGIVASFLRQHSLQVFSEQQLEQVSAVLAQREG</sequence>
<organism evidence="1 2">
    <name type="scientific">Deinococcus antarcticus</name>
    <dbReference type="NCBI Taxonomy" id="1298767"/>
    <lineage>
        <taxon>Bacteria</taxon>
        <taxon>Thermotogati</taxon>
        <taxon>Deinococcota</taxon>
        <taxon>Deinococci</taxon>
        <taxon>Deinococcales</taxon>
        <taxon>Deinococcaceae</taxon>
        <taxon>Deinococcus</taxon>
    </lineage>
</organism>
<keyword evidence="2" id="KW-1185">Reference proteome</keyword>
<evidence type="ECO:0000313" key="2">
    <source>
        <dbReference type="Proteomes" id="UP001595748"/>
    </source>
</evidence>
<dbReference type="EMBL" id="JBHRZF010000176">
    <property type="protein sequence ID" value="MFC3862154.1"/>
    <property type="molecule type" value="Genomic_DNA"/>
</dbReference>
<dbReference type="InterPro" id="IPR007553">
    <property type="entry name" value="2-thiour_desulf"/>
</dbReference>
<gene>
    <name evidence="1" type="ORF">ACFOPQ_15410</name>
</gene>
<name>A0ABV8A9N9_9DEIO</name>
<reference evidence="2" key="1">
    <citation type="journal article" date="2019" name="Int. J. Syst. Evol. Microbiol.">
        <title>The Global Catalogue of Microorganisms (GCM) 10K type strain sequencing project: providing services to taxonomists for standard genome sequencing and annotation.</title>
        <authorList>
            <consortium name="The Broad Institute Genomics Platform"/>
            <consortium name="The Broad Institute Genome Sequencing Center for Infectious Disease"/>
            <person name="Wu L."/>
            <person name="Ma J."/>
        </authorList>
    </citation>
    <scope>NUCLEOTIDE SEQUENCE [LARGE SCALE GENOMIC DNA]</scope>
    <source>
        <strain evidence="2">CCTCC AB 2013263</strain>
    </source>
</reference>
<feature type="non-terminal residue" evidence="1">
    <location>
        <position position="1"/>
    </location>
</feature>
<protein>
    <submittedName>
        <fullName evidence="1">DUF523 domain-containing protein</fullName>
    </submittedName>
</protein>
<dbReference type="RefSeq" id="WP_380079754.1">
    <property type="nucleotide sequence ID" value="NZ_JBHRZF010000176.1"/>
</dbReference>
<accession>A0ABV8A9N9</accession>